<dbReference type="Proteomes" id="UP001386955">
    <property type="component" value="Unassembled WGS sequence"/>
</dbReference>
<evidence type="ECO:0000313" key="1">
    <source>
        <dbReference type="EMBL" id="KAK7387431.1"/>
    </source>
</evidence>
<name>A0AAN9S2F2_PSOTE</name>
<keyword evidence="2" id="KW-1185">Reference proteome</keyword>
<dbReference type="EMBL" id="JAYMYS010000007">
    <property type="protein sequence ID" value="KAK7387431.1"/>
    <property type="molecule type" value="Genomic_DNA"/>
</dbReference>
<comment type="caution">
    <text evidence="1">The sequence shown here is derived from an EMBL/GenBank/DDBJ whole genome shotgun (WGS) entry which is preliminary data.</text>
</comment>
<evidence type="ECO:0000313" key="2">
    <source>
        <dbReference type="Proteomes" id="UP001386955"/>
    </source>
</evidence>
<organism evidence="1 2">
    <name type="scientific">Psophocarpus tetragonolobus</name>
    <name type="common">Winged bean</name>
    <name type="synonym">Dolichos tetragonolobus</name>
    <dbReference type="NCBI Taxonomy" id="3891"/>
    <lineage>
        <taxon>Eukaryota</taxon>
        <taxon>Viridiplantae</taxon>
        <taxon>Streptophyta</taxon>
        <taxon>Embryophyta</taxon>
        <taxon>Tracheophyta</taxon>
        <taxon>Spermatophyta</taxon>
        <taxon>Magnoliopsida</taxon>
        <taxon>eudicotyledons</taxon>
        <taxon>Gunneridae</taxon>
        <taxon>Pentapetalae</taxon>
        <taxon>rosids</taxon>
        <taxon>fabids</taxon>
        <taxon>Fabales</taxon>
        <taxon>Fabaceae</taxon>
        <taxon>Papilionoideae</taxon>
        <taxon>50 kb inversion clade</taxon>
        <taxon>NPAAA clade</taxon>
        <taxon>indigoferoid/millettioid clade</taxon>
        <taxon>Phaseoleae</taxon>
        <taxon>Psophocarpus</taxon>
    </lineage>
</organism>
<proteinExistence type="predicted"/>
<reference evidence="1 2" key="1">
    <citation type="submission" date="2024-01" db="EMBL/GenBank/DDBJ databases">
        <title>The genomes of 5 underutilized Papilionoideae crops provide insights into root nodulation and disease resistanc.</title>
        <authorList>
            <person name="Jiang F."/>
        </authorList>
    </citation>
    <scope>NUCLEOTIDE SEQUENCE [LARGE SCALE GENOMIC DNA]</scope>
    <source>
        <strain evidence="1">DUOXIRENSHENG_FW03</strain>
        <tissue evidence="1">Leaves</tissue>
    </source>
</reference>
<gene>
    <name evidence="1" type="ORF">VNO78_28237</name>
</gene>
<dbReference type="AlphaFoldDB" id="A0AAN9S2F2"/>
<protein>
    <submittedName>
        <fullName evidence="1">Uncharacterized protein</fullName>
    </submittedName>
</protein>
<sequence length="153" mass="17549">MLCHCVTMKTIPTFIFSNSNEKNIISSQNNFSVTRKPKYVMVVQQKPGGIIIEATKGEIQRDGMIPNIKQAFRKQRRVLWGESQLHKDGDEGVREGDYFLKVFDNPLDDENFGLKGRGETKKDDGGKNQNRFQLLNKMAFLYFVAKENDSLLD</sequence>
<accession>A0AAN9S2F2</accession>